<evidence type="ECO:0000313" key="2">
    <source>
        <dbReference type="Proteomes" id="UP000799324"/>
    </source>
</evidence>
<gene>
    <name evidence="1" type="ORF">K491DRAFT_690527</name>
</gene>
<accession>A0A6A6TFE5</accession>
<evidence type="ECO:0000313" key="1">
    <source>
        <dbReference type="EMBL" id="KAF2657977.1"/>
    </source>
</evidence>
<dbReference type="AlphaFoldDB" id="A0A6A6TFE5"/>
<proteinExistence type="predicted"/>
<keyword evidence="2" id="KW-1185">Reference proteome</keyword>
<protein>
    <submittedName>
        <fullName evidence="1">Uncharacterized protein</fullName>
    </submittedName>
</protein>
<organism evidence="1 2">
    <name type="scientific">Lophiostoma macrostomum CBS 122681</name>
    <dbReference type="NCBI Taxonomy" id="1314788"/>
    <lineage>
        <taxon>Eukaryota</taxon>
        <taxon>Fungi</taxon>
        <taxon>Dikarya</taxon>
        <taxon>Ascomycota</taxon>
        <taxon>Pezizomycotina</taxon>
        <taxon>Dothideomycetes</taxon>
        <taxon>Pleosporomycetidae</taxon>
        <taxon>Pleosporales</taxon>
        <taxon>Lophiostomataceae</taxon>
        <taxon>Lophiostoma</taxon>
    </lineage>
</organism>
<sequence length="305" mass="35065">MAYTEENFLRGFDLCPGFFYTIRHSLIESVLATRTDTKDLNDYDAKWDMVELAETLTKTGIIANKLKSLSIPSIWRRDMLYTFVSQSVVSWMKNNARVFNRQKDRIVENGKLLPGAISYIQDATTEPRWTFGPARISPRAFVGWYQFQHLKLDTRIIQTGNSHMEIKIPVRSLVPNPHYQTTARDLDIKTLFFSRLIEELQNQKIVTVKDWENGEWLVRYTLDDVTGQDVAIEDDESLQTGIKYLRKKGSLTVPIVVLDNDYYQALGVGHTVALDRSINPMLQVTGNGNREHATKIRGKILHGRI</sequence>
<dbReference type="EMBL" id="MU004319">
    <property type="protein sequence ID" value="KAF2657977.1"/>
    <property type="molecule type" value="Genomic_DNA"/>
</dbReference>
<dbReference type="Proteomes" id="UP000799324">
    <property type="component" value="Unassembled WGS sequence"/>
</dbReference>
<reference evidence="1" key="1">
    <citation type="journal article" date="2020" name="Stud. Mycol.">
        <title>101 Dothideomycetes genomes: a test case for predicting lifestyles and emergence of pathogens.</title>
        <authorList>
            <person name="Haridas S."/>
            <person name="Albert R."/>
            <person name="Binder M."/>
            <person name="Bloem J."/>
            <person name="Labutti K."/>
            <person name="Salamov A."/>
            <person name="Andreopoulos B."/>
            <person name="Baker S."/>
            <person name="Barry K."/>
            <person name="Bills G."/>
            <person name="Bluhm B."/>
            <person name="Cannon C."/>
            <person name="Castanera R."/>
            <person name="Culley D."/>
            <person name="Daum C."/>
            <person name="Ezra D."/>
            <person name="Gonzalez J."/>
            <person name="Henrissat B."/>
            <person name="Kuo A."/>
            <person name="Liang C."/>
            <person name="Lipzen A."/>
            <person name="Lutzoni F."/>
            <person name="Magnuson J."/>
            <person name="Mondo S."/>
            <person name="Nolan M."/>
            <person name="Ohm R."/>
            <person name="Pangilinan J."/>
            <person name="Park H.-J."/>
            <person name="Ramirez L."/>
            <person name="Alfaro M."/>
            <person name="Sun H."/>
            <person name="Tritt A."/>
            <person name="Yoshinaga Y."/>
            <person name="Zwiers L.-H."/>
            <person name="Turgeon B."/>
            <person name="Goodwin S."/>
            <person name="Spatafora J."/>
            <person name="Crous P."/>
            <person name="Grigoriev I."/>
        </authorList>
    </citation>
    <scope>NUCLEOTIDE SEQUENCE</scope>
    <source>
        <strain evidence="1">CBS 122681</strain>
    </source>
</reference>
<name>A0A6A6TFE5_9PLEO</name>